<dbReference type="STRING" id="1127673.GLIP_0756"/>
<comment type="caution">
    <text evidence="2">The sequence shown here is derived from an EMBL/GenBank/DDBJ whole genome shotgun (WGS) entry which is preliminary data.</text>
</comment>
<dbReference type="EC" id="3.1.3.8" evidence="2"/>
<gene>
    <name evidence="2" type="ORF">GLIP_0756</name>
</gene>
<sequence length="651" mass="71970">MKSLYLFLLSSLLLSGCQTIPDQKKQANTIAQVSKTLPIMVQNTNKVAGKTAIPIIHQQQQYWLLSSESQGILLTDNAGNLLASFAGNMETLDWRDNIRLGNKNVGLIVTHDTNAERILVLTLDWQTQQLSLLTTLPKTDAQIEALCWYQMPQGHLSVFIADTVGSIQQRIVVDGKHQTLVDVPVHEFIGAPQTKACAVDDETGALYVVEENIGLWRYSAETESELARELVIAVAPFGPLEGEITGVDVLANGDILVAAPEHQGVWMIKSESNENATFIPLGHTQAPESVRGLQQPSSLILGIFDDENGEYLQTNLKTTAHNRQKLNSDIISINAFAQTKPMEAFGDAADDPAIWINPLEPSQSRILGTNKKQGMMVYDLHGNLLQKLDVGRVNNVDLRYGFEFGKQTFDLAAASNRTTNSISLFSIQQNSGELSLLTDIKTDLADVYGLCMYQQKNDYYVFVNDTDGRFQQYLLVTENEQITGKLVREFKVPSQPEGCVADDKNHQLYYGEESTGIWQTSAQPTKQLGRLIAVTSDTFVADVEGMGIYVMDDQRYLVASSQGNNSFGVFALDQDNRYLGSFQIDMNLDLMLDGVSETDGLEITSLSLGGTLPDGLLVVQDGRNRLPNAPQNFKLVDGKVIKRLIQKWLSQ</sequence>
<dbReference type="OrthoDB" id="8696437at2"/>
<dbReference type="PROSITE" id="PS51257">
    <property type="entry name" value="PROKAR_LIPOPROTEIN"/>
    <property type="match status" value="1"/>
</dbReference>
<name>K6Y583_9ALTE</name>
<dbReference type="InterPro" id="IPR011042">
    <property type="entry name" value="6-blade_b-propeller_TolB-like"/>
</dbReference>
<dbReference type="SUPFAM" id="SSF50956">
    <property type="entry name" value="Thermostable phytase (3-phytase)"/>
    <property type="match status" value="2"/>
</dbReference>
<feature type="domain" description="BPP" evidence="1">
    <location>
        <begin position="20"/>
        <end position="321"/>
    </location>
</feature>
<evidence type="ECO:0000313" key="3">
    <source>
        <dbReference type="Proteomes" id="UP000006334"/>
    </source>
</evidence>
<accession>K6Y583</accession>
<keyword evidence="3" id="KW-1185">Reference proteome</keyword>
<feature type="domain" description="BPP" evidence="1">
    <location>
        <begin position="323"/>
        <end position="645"/>
    </location>
</feature>
<dbReference type="eggNOG" id="COG4247">
    <property type="taxonomic scope" value="Bacteria"/>
</dbReference>
<dbReference type="PROSITE" id="PS51662">
    <property type="entry name" value="BP_PHYTASE"/>
    <property type="match status" value="2"/>
</dbReference>
<dbReference type="AlphaFoldDB" id="K6Y583"/>
<dbReference type="EMBL" id="BAEN01000020">
    <property type="protein sequence ID" value="GAC13402.1"/>
    <property type="molecule type" value="Genomic_DNA"/>
</dbReference>
<dbReference type="GO" id="GO:0016158">
    <property type="term" value="F:inositol hexakisphosphate 3-phosphatase activity"/>
    <property type="evidence" value="ECO:0007669"/>
    <property type="project" value="UniProtKB-EC"/>
</dbReference>
<dbReference type="RefSeq" id="WP_008843222.1">
    <property type="nucleotide sequence ID" value="NZ_BAEN01000020.1"/>
</dbReference>
<dbReference type="InterPro" id="IPR003431">
    <property type="entry name" value="B-propeller_Phytase"/>
</dbReference>
<dbReference type="Gene3D" id="2.120.10.30">
    <property type="entry name" value="TolB, C-terminal domain"/>
    <property type="match status" value="2"/>
</dbReference>
<proteinExistence type="predicted"/>
<dbReference type="Pfam" id="PF02333">
    <property type="entry name" value="Phytase"/>
    <property type="match status" value="2"/>
</dbReference>
<evidence type="ECO:0000313" key="2">
    <source>
        <dbReference type="EMBL" id="GAC13402.1"/>
    </source>
</evidence>
<protein>
    <submittedName>
        <fullName evidence="2">3-phytase</fullName>
        <ecNumber evidence="2">3.1.3.8</ecNumber>
    </submittedName>
</protein>
<evidence type="ECO:0000259" key="1">
    <source>
        <dbReference type="PROSITE" id="PS51662"/>
    </source>
</evidence>
<dbReference type="Proteomes" id="UP000006334">
    <property type="component" value="Unassembled WGS sequence"/>
</dbReference>
<organism evidence="2 3">
    <name type="scientific">Aliiglaciecola lipolytica E3</name>
    <dbReference type="NCBI Taxonomy" id="1127673"/>
    <lineage>
        <taxon>Bacteria</taxon>
        <taxon>Pseudomonadati</taxon>
        <taxon>Pseudomonadota</taxon>
        <taxon>Gammaproteobacteria</taxon>
        <taxon>Alteromonadales</taxon>
        <taxon>Alteromonadaceae</taxon>
        <taxon>Aliiglaciecola</taxon>
    </lineage>
</organism>
<keyword evidence="2" id="KW-0378">Hydrolase</keyword>
<reference evidence="2 3" key="1">
    <citation type="journal article" date="2017" name="Antonie Van Leeuwenhoek">
        <title>Rhizobium rhizosphaerae sp. nov., a novel species isolated from rice rhizosphere.</title>
        <authorList>
            <person name="Zhao J.J."/>
            <person name="Zhang J."/>
            <person name="Zhang R.J."/>
            <person name="Zhang C.W."/>
            <person name="Yin H.Q."/>
            <person name="Zhang X.X."/>
        </authorList>
    </citation>
    <scope>NUCLEOTIDE SEQUENCE [LARGE SCALE GENOMIC DNA]</scope>
    <source>
        <strain evidence="2 3">E3</strain>
    </source>
</reference>